<dbReference type="GO" id="GO:0034399">
    <property type="term" value="C:nuclear periphery"/>
    <property type="evidence" value="ECO:0007669"/>
    <property type="project" value="EnsemblFungi"/>
</dbReference>
<dbReference type="AlphaFoldDB" id="A0A0G2ENR7"/>
<dbReference type="PROSITE" id="PS50077">
    <property type="entry name" value="HEAT_REPEAT"/>
    <property type="match status" value="2"/>
</dbReference>
<dbReference type="EMBL" id="LCWF01000060">
    <property type="protein sequence ID" value="KKY24397.1"/>
    <property type="molecule type" value="Genomic_DNA"/>
</dbReference>
<dbReference type="InterPro" id="IPR016024">
    <property type="entry name" value="ARM-type_fold"/>
</dbReference>
<proteinExistence type="predicted"/>
<dbReference type="Gene3D" id="1.25.10.10">
    <property type="entry name" value="Leucine-rich Repeat Variant"/>
    <property type="match status" value="1"/>
</dbReference>
<evidence type="ECO:0000256" key="3">
    <source>
        <dbReference type="ARBA" id="ARBA00022448"/>
    </source>
</evidence>
<dbReference type="InterPro" id="IPR001494">
    <property type="entry name" value="Importin-beta_N"/>
</dbReference>
<dbReference type="Pfam" id="PF02985">
    <property type="entry name" value="HEAT"/>
    <property type="match status" value="1"/>
</dbReference>
<dbReference type="InterPro" id="IPR057600">
    <property type="entry name" value="TORTIFOLIA1/SINE1-2_N"/>
</dbReference>
<feature type="domain" description="Importin N-terminal" evidence="9">
    <location>
        <begin position="24"/>
        <end position="91"/>
    </location>
</feature>
<evidence type="ECO:0000256" key="4">
    <source>
        <dbReference type="ARBA" id="ARBA00022490"/>
    </source>
</evidence>
<keyword evidence="7" id="KW-0539">Nucleus</keyword>
<evidence type="ECO:0000313" key="11">
    <source>
        <dbReference type="Proteomes" id="UP000053317"/>
    </source>
</evidence>
<dbReference type="Pfam" id="PF03810">
    <property type="entry name" value="IBN_N"/>
    <property type="match status" value="1"/>
</dbReference>
<dbReference type="GO" id="GO:0006606">
    <property type="term" value="P:protein import into nucleus"/>
    <property type="evidence" value="ECO:0007669"/>
    <property type="project" value="InterPro"/>
</dbReference>
<dbReference type="PANTHER" id="PTHR10527">
    <property type="entry name" value="IMPORTIN BETA"/>
    <property type="match status" value="1"/>
</dbReference>
<dbReference type="InterPro" id="IPR011989">
    <property type="entry name" value="ARM-like"/>
</dbReference>
<comment type="caution">
    <text evidence="10">The sequence shown here is derived from an EMBL/GenBank/DDBJ whole genome shotgun (WGS) entry which is preliminary data.</text>
</comment>
<organism evidence="10 11">
    <name type="scientific">Phaeomoniella chlamydospora</name>
    <name type="common">Phaeoacremonium chlamydosporum</name>
    <dbReference type="NCBI Taxonomy" id="158046"/>
    <lineage>
        <taxon>Eukaryota</taxon>
        <taxon>Fungi</taxon>
        <taxon>Dikarya</taxon>
        <taxon>Ascomycota</taxon>
        <taxon>Pezizomycotina</taxon>
        <taxon>Eurotiomycetes</taxon>
        <taxon>Chaetothyriomycetidae</taxon>
        <taxon>Phaeomoniellales</taxon>
        <taxon>Phaeomoniellaceae</taxon>
        <taxon>Phaeomoniella</taxon>
    </lineage>
</organism>
<gene>
    <name evidence="10" type="ORF">UCRPC4_g02507</name>
</gene>
<evidence type="ECO:0000256" key="7">
    <source>
        <dbReference type="ARBA" id="ARBA00023242"/>
    </source>
</evidence>
<evidence type="ECO:0000256" key="2">
    <source>
        <dbReference type="ARBA" id="ARBA00004496"/>
    </source>
</evidence>
<keyword evidence="11" id="KW-1185">Reference proteome</keyword>
<dbReference type="OrthoDB" id="7862313at2759"/>
<dbReference type="SMART" id="SM00913">
    <property type="entry name" value="IBN_N"/>
    <property type="match status" value="1"/>
</dbReference>
<comment type="subcellular location">
    <subcellularLocation>
        <location evidence="2">Cytoplasm</location>
    </subcellularLocation>
    <subcellularLocation>
        <location evidence="1">Nucleus</location>
    </subcellularLocation>
</comment>
<dbReference type="GO" id="GO:0031267">
    <property type="term" value="F:small GTPase binding"/>
    <property type="evidence" value="ECO:0007669"/>
    <property type="project" value="InterPro"/>
</dbReference>
<dbReference type="PROSITE" id="PS50166">
    <property type="entry name" value="IMPORTIN_B_NT"/>
    <property type="match status" value="1"/>
</dbReference>
<accession>A0A0G2ENR7</accession>
<dbReference type="Pfam" id="PF24714">
    <property type="entry name" value="TOR1L1_N"/>
    <property type="match status" value="1"/>
</dbReference>
<reference evidence="10 11" key="1">
    <citation type="submission" date="2015-05" db="EMBL/GenBank/DDBJ databases">
        <title>Distinctive expansion of gene families associated with plant cell wall degradation and secondary metabolism in the genomes of grapevine trunk pathogens.</title>
        <authorList>
            <person name="Lawrence D.P."/>
            <person name="Travadon R."/>
            <person name="Rolshausen P.E."/>
            <person name="Baumgartner K."/>
        </authorList>
    </citation>
    <scope>NUCLEOTIDE SEQUENCE [LARGE SCALE GENOMIC DNA]</scope>
    <source>
        <strain evidence="10">UCRPC4</strain>
    </source>
</reference>
<keyword evidence="6" id="KW-0653">Protein transport</keyword>
<evidence type="ECO:0000313" key="10">
    <source>
        <dbReference type="EMBL" id="KKY24397.1"/>
    </source>
</evidence>
<dbReference type="Proteomes" id="UP000053317">
    <property type="component" value="Unassembled WGS sequence"/>
</dbReference>
<sequence>MDQQRFLQQLQIVLDRHQGDVKAATGILQKEFYSKPESLLFLIHIVVSHENAQLKQLAAVEGRSLVSKLWLKTPEAQRPQVRTQLLQSTMHEPASLVRHASSRLISAIANVDLEDAQWPELPQLLLQASTSSRVEERAVGTYILFSVLETMAEGFTEKFNDLFTLFGRTIQDPESAEVRINTMLCLSKIAMALDSDEDATSVATFQELFPSMVKVLQDSIGSGDEDRIMQAFEVFQTVLGCDFQLIAKHFGNLIKLMNQISTNTDMAEDTRVQAISFLMSAVGYRKIRIQGLKLGEQLTLSMMQVATELGDEEDEDDITPARSALGLIDLLAQRLPASQTIVPLLHALPRFSSHQDPSYRRAGILALGMVVEGAPDFISTQVKDIMPIVLRLLDDSDAKVRGAALQAVARLADDVPEDLGKEHEKLMPMLFKNLTAAMQAYQGEEEGPNITIMKSGTSAIDAVVDGMDADDATPYLERLVPLLSKLFKHPDLKIKGLAAGALGSLASTVESAFLPYLEDSMNALQEFATKKESQEELDLRASVTDAMGEMAVAAGPEKFQHYVKPLMQASEEALHLDHSRLKESTYILWGSLAKVYEENFTPFIGGAVAGLFNCLEQDEGADLEVELGNQAKDLLGKEVTIAGKKVKVASVDDDDLPTGENGEIEDVELDEDDDDAWDDLTTVTPVALEKEIAVEVLGDILSNTKSAFLPYFEKTVENILPLCEHNYEGVRKATISTLHRAYATLCQVCEEDGKMEKWKPGLPLQVQPINEVKKLGEVVMTATLAVWAEEDDRQTVSECSRSFSETLKVAGPALISEPGAIEKVVNIVIQIITQQHACQEDLAMEEGDLSEQETTEFDWLVIDSAMDVISGLAVALGPSFGELWKIFEKSVLKYASSSESLERATAVGVLAEVITGMGDAVSSLTGKLLTLLLKRLGDEDAQVKSNAAYAIGRLVEKSNATSETFKAYPTILSKLEGLLGTQEARCMDNAAGCVSRLILKNKDAVPTTDVLPVLVNNVLPLKQDYQENEPVYNMIVQMYKWEDPTIRNLTPQLIPIFQSVMGEPEDQLVDSTRSQLEELVTYLQR</sequence>
<evidence type="ECO:0000259" key="9">
    <source>
        <dbReference type="PROSITE" id="PS50166"/>
    </source>
</evidence>
<dbReference type="SUPFAM" id="SSF48371">
    <property type="entry name" value="ARM repeat"/>
    <property type="match status" value="2"/>
</dbReference>
<evidence type="ECO:0000256" key="6">
    <source>
        <dbReference type="ARBA" id="ARBA00022927"/>
    </source>
</evidence>
<evidence type="ECO:0000256" key="8">
    <source>
        <dbReference type="PROSITE-ProRule" id="PRU00103"/>
    </source>
</evidence>
<feature type="repeat" description="HEAT" evidence="8">
    <location>
        <begin position="385"/>
        <end position="423"/>
    </location>
</feature>
<dbReference type="Pfam" id="PF25780">
    <property type="entry name" value="TPR_IPO5"/>
    <property type="match status" value="1"/>
</dbReference>
<keyword evidence="4" id="KW-0963">Cytoplasm</keyword>
<dbReference type="InterPro" id="IPR040122">
    <property type="entry name" value="Importin_beta"/>
</dbReference>
<evidence type="ECO:0000256" key="5">
    <source>
        <dbReference type="ARBA" id="ARBA00022737"/>
    </source>
</evidence>
<keyword evidence="5" id="KW-0677">Repeat</keyword>
<reference evidence="10 11" key="2">
    <citation type="submission" date="2015-05" db="EMBL/GenBank/DDBJ databases">
        <authorList>
            <person name="Morales-Cruz A."/>
            <person name="Amrine K.C."/>
            <person name="Cantu D."/>
        </authorList>
    </citation>
    <scope>NUCLEOTIDE SEQUENCE [LARGE SCALE GENOMIC DNA]</scope>
    <source>
        <strain evidence="10">UCRPC4</strain>
    </source>
</reference>
<dbReference type="InterPro" id="IPR057672">
    <property type="entry name" value="TPR_IPO4/5"/>
</dbReference>
<dbReference type="GO" id="GO:0005737">
    <property type="term" value="C:cytoplasm"/>
    <property type="evidence" value="ECO:0007669"/>
    <property type="project" value="UniProtKB-SubCell"/>
</dbReference>
<dbReference type="InterPro" id="IPR021133">
    <property type="entry name" value="HEAT_type_2"/>
</dbReference>
<protein>
    <submittedName>
        <fullName evidence="10">Putative importin beta-4</fullName>
    </submittedName>
</protein>
<evidence type="ECO:0000256" key="1">
    <source>
        <dbReference type="ARBA" id="ARBA00004123"/>
    </source>
</evidence>
<dbReference type="InterPro" id="IPR000357">
    <property type="entry name" value="HEAT"/>
</dbReference>
<feature type="repeat" description="HEAT" evidence="8">
    <location>
        <begin position="479"/>
        <end position="517"/>
    </location>
</feature>
<keyword evidence="3" id="KW-0813">Transport</keyword>
<name>A0A0G2ENR7_PHACM</name>